<evidence type="ECO:0000256" key="3">
    <source>
        <dbReference type="SAM" id="Phobius"/>
    </source>
</evidence>
<keyword evidence="6" id="KW-1185">Reference proteome</keyword>
<dbReference type="KEGG" id="pseo:OM33_16545"/>
<dbReference type="InterPro" id="IPR001867">
    <property type="entry name" value="OmpR/PhoB-type_DNA-bd"/>
</dbReference>
<dbReference type="InterPro" id="IPR036388">
    <property type="entry name" value="WH-like_DNA-bd_sf"/>
</dbReference>
<dbReference type="Gene3D" id="1.10.10.10">
    <property type="entry name" value="Winged helix-like DNA-binding domain superfamily/Winged helix DNA-binding domain"/>
    <property type="match status" value="1"/>
</dbReference>
<dbReference type="eggNOG" id="COG0457">
    <property type="taxonomic scope" value="Bacteria"/>
</dbReference>
<accession>A0A0A7EJB3</accession>
<dbReference type="SUPFAM" id="SSF46894">
    <property type="entry name" value="C-terminal effector domain of the bipartite response regulators"/>
    <property type="match status" value="1"/>
</dbReference>
<proteinExistence type="predicted"/>
<dbReference type="GO" id="GO:0003677">
    <property type="term" value="F:DNA binding"/>
    <property type="evidence" value="ECO:0007669"/>
    <property type="project" value="UniProtKB-UniRule"/>
</dbReference>
<feature type="DNA-binding region" description="OmpR/PhoB-type" evidence="2">
    <location>
        <begin position="1"/>
        <end position="66"/>
    </location>
</feature>
<dbReference type="AlphaFoldDB" id="A0A0A7EJB3"/>
<dbReference type="STRING" id="1348114.OM33_16545"/>
<dbReference type="Gene3D" id="1.25.40.10">
    <property type="entry name" value="Tetratricopeptide repeat domain"/>
    <property type="match status" value="1"/>
</dbReference>
<feature type="transmembrane region" description="Helical" evidence="3">
    <location>
        <begin position="79"/>
        <end position="99"/>
    </location>
</feature>
<keyword evidence="3" id="KW-0812">Transmembrane</keyword>
<evidence type="ECO:0000259" key="4">
    <source>
        <dbReference type="PROSITE" id="PS51755"/>
    </source>
</evidence>
<organism evidence="5 6">
    <name type="scientific">Pseudoalteromonas piratica</name>
    <dbReference type="NCBI Taxonomy" id="1348114"/>
    <lineage>
        <taxon>Bacteria</taxon>
        <taxon>Pseudomonadati</taxon>
        <taxon>Pseudomonadota</taxon>
        <taxon>Gammaproteobacteria</taxon>
        <taxon>Alteromonadales</taxon>
        <taxon>Pseudoalteromonadaceae</taxon>
        <taxon>Pseudoalteromonas</taxon>
    </lineage>
</organism>
<sequence>MLVLFSKSNGEVITKDTILDTIWQGKIVTEDAVYVLINGLRKLLNDKAKDPKFILTVSGKGYRWVYEDLAYQKASNPNYSFLFIGVFVLLILTVSVWQLSNRKESNLTEIQREQFSKARYILNNQSENSEHAVTILRQLLLQTPSYEPTHEALIDALFNKATNQGFSDKVLVDELKKRLDAALKVNPDNLIFNYFQARVAFLVDWHFDKANKHFQKALPNVQAHNHYGQFLLAMRDFEGALYHTKQYQYLDADGYSSESAAWVYMMSANRKQAIIELEKLKPYSDDSFYYHVCLQALYEQVGEEDKSFSELIWLMRAVGYDQNDIDEISDFFQQNGLKGAYSWLLLVDKKQLNIGQYEAPMSLARYAAYIGEHTLAVSYLNAAKKQKQLATLWVAADPKFKPLYQNSAFQEFLASINLSL</sequence>
<gene>
    <name evidence="5" type="ORF">OM33_16545</name>
</gene>
<dbReference type="GO" id="GO:0000160">
    <property type="term" value="P:phosphorelay signal transduction system"/>
    <property type="evidence" value="ECO:0007669"/>
    <property type="project" value="InterPro"/>
</dbReference>
<reference evidence="5 6" key="1">
    <citation type="submission" date="2014-11" db="EMBL/GenBank/DDBJ databases">
        <title>Complete Genome Sequence of Pseudoalteromonas sp. Strain OCN003 Isolated from Kaneohe Bay, Oahu, Hawaii.</title>
        <authorList>
            <person name="Beurmann S."/>
            <person name="Videau P."/>
            <person name="Ushijima B."/>
            <person name="Smith A.M."/>
            <person name="Aeby G.S."/>
            <person name="Callahan S.M."/>
            <person name="Belcaid M."/>
        </authorList>
    </citation>
    <scope>NUCLEOTIDE SEQUENCE [LARGE SCALE GENOMIC DNA]</scope>
    <source>
        <strain evidence="5 6">OCN003</strain>
    </source>
</reference>
<keyword evidence="3" id="KW-0472">Membrane</keyword>
<evidence type="ECO:0000256" key="1">
    <source>
        <dbReference type="ARBA" id="ARBA00023125"/>
    </source>
</evidence>
<protein>
    <recommendedName>
        <fullName evidence="4">OmpR/PhoB-type domain-containing protein</fullName>
    </recommendedName>
</protein>
<dbReference type="PROSITE" id="PS51755">
    <property type="entry name" value="OMPR_PHOB"/>
    <property type="match status" value="1"/>
</dbReference>
<evidence type="ECO:0000313" key="6">
    <source>
        <dbReference type="Proteomes" id="UP000030341"/>
    </source>
</evidence>
<keyword evidence="1 2" id="KW-0238">DNA-binding</keyword>
<keyword evidence="3" id="KW-1133">Transmembrane helix</keyword>
<dbReference type="OrthoDB" id="9180348at2"/>
<dbReference type="InterPro" id="IPR011990">
    <property type="entry name" value="TPR-like_helical_dom_sf"/>
</dbReference>
<evidence type="ECO:0000256" key="2">
    <source>
        <dbReference type="PROSITE-ProRule" id="PRU01091"/>
    </source>
</evidence>
<feature type="domain" description="OmpR/PhoB-type" evidence="4">
    <location>
        <begin position="1"/>
        <end position="66"/>
    </location>
</feature>
<name>A0A0A7EJB3_9GAMM</name>
<dbReference type="Pfam" id="PF00486">
    <property type="entry name" value="Trans_reg_C"/>
    <property type="match status" value="1"/>
</dbReference>
<evidence type="ECO:0000313" key="5">
    <source>
        <dbReference type="EMBL" id="AIY66734.1"/>
    </source>
</evidence>
<dbReference type="SUPFAM" id="SSF48452">
    <property type="entry name" value="TPR-like"/>
    <property type="match status" value="1"/>
</dbReference>
<dbReference type="Proteomes" id="UP000030341">
    <property type="component" value="Chromosome 2"/>
</dbReference>
<dbReference type="eggNOG" id="COG3710">
    <property type="taxonomic scope" value="Bacteria"/>
</dbReference>
<dbReference type="EMBL" id="CP009889">
    <property type="protein sequence ID" value="AIY66734.1"/>
    <property type="molecule type" value="Genomic_DNA"/>
</dbReference>
<dbReference type="CDD" id="cd00383">
    <property type="entry name" value="trans_reg_C"/>
    <property type="match status" value="1"/>
</dbReference>
<dbReference type="GO" id="GO:0006355">
    <property type="term" value="P:regulation of DNA-templated transcription"/>
    <property type="evidence" value="ECO:0007669"/>
    <property type="project" value="InterPro"/>
</dbReference>
<dbReference type="InterPro" id="IPR016032">
    <property type="entry name" value="Sig_transdc_resp-reg_C-effctor"/>
</dbReference>
<dbReference type="SMART" id="SM00862">
    <property type="entry name" value="Trans_reg_C"/>
    <property type="match status" value="1"/>
</dbReference>
<dbReference type="HOGENOM" id="CLU_545962_0_0_6"/>